<dbReference type="HAMAP" id="MF_01864">
    <property type="entry name" value="tRNA_metthiotr_MiaB"/>
    <property type="match status" value="1"/>
</dbReference>
<dbReference type="InterPro" id="IPR002792">
    <property type="entry name" value="TRAM_dom"/>
</dbReference>
<evidence type="ECO:0000259" key="16">
    <source>
        <dbReference type="PROSITE" id="PS51449"/>
    </source>
</evidence>
<dbReference type="Pfam" id="PF00919">
    <property type="entry name" value="UPF0004"/>
    <property type="match status" value="1"/>
</dbReference>
<organism evidence="18 19">
    <name type="scientific">Pseudoteredinibacter isoporae</name>
    <dbReference type="NCBI Taxonomy" id="570281"/>
    <lineage>
        <taxon>Bacteria</taxon>
        <taxon>Pseudomonadati</taxon>
        <taxon>Pseudomonadota</taxon>
        <taxon>Gammaproteobacteria</taxon>
        <taxon>Cellvibrionales</taxon>
        <taxon>Cellvibrionaceae</taxon>
        <taxon>Pseudoteredinibacter</taxon>
    </lineage>
</organism>
<dbReference type="GO" id="GO:0051539">
    <property type="term" value="F:4 iron, 4 sulfur cluster binding"/>
    <property type="evidence" value="ECO:0007669"/>
    <property type="project" value="UniProtKB-UniRule"/>
</dbReference>
<dbReference type="InterPro" id="IPR006638">
    <property type="entry name" value="Elp3/MiaA/NifB-like_rSAM"/>
</dbReference>
<dbReference type="InterPro" id="IPR013848">
    <property type="entry name" value="Methylthiotransferase_N"/>
</dbReference>
<dbReference type="SFLD" id="SFLDS00029">
    <property type="entry name" value="Radical_SAM"/>
    <property type="match status" value="1"/>
</dbReference>
<feature type="binding site" evidence="14">
    <location>
        <position position="182"/>
    </location>
    <ligand>
        <name>[4Fe-4S] cluster</name>
        <dbReference type="ChEBI" id="CHEBI:49883"/>
        <label>2</label>
        <note>4Fe-4S-S-AdoMet</note>
    </ligand>
</feature>
<keyword evidence="6 14" id="KW-0819">tRNA processing</keyword>
<dbReference type="CDD" id="cd01335">
    <property type="entry name" value="Radical_SAM"/>
    <property type="match status" value="1"/>
</dbReference>
<evidence type="ECO:0000256" key="4">
    <source>
        <dbReference type="ARBA" id="ARBA00022679"/>
    </source>
</evidence>
<keyword evidence="3 14" id="KW-0963">Cytoplasm</keyword>
<keyword evidence="4 14" id="KW-0808">Transferase</keyword>
<dbReference type="InterPro" id="IPR023404">
    <property type="entry name" value="rSAM_horseshoe"/>
</dbReference>
<evidence type="ECO:0000256" key="2">
    <source>
        <dbReference type="ARBA" id="ARBA00022485"/>
    </source>
</evidence>
<keyword evidence="19" id="KW-1185">Reference proteome</keyword>
<dbReference type="Gene3D" id="3.80.30.20">
    <property type="entry name" value="tm_1862 like domain"/>
    <property type="match status" value="1"/>
</dbReference>
<evidence type="ECO:0000256" key="9">
    <source>
        <dbReference type="ARBA" id="ARBA00023014"/>
    </source>
</evidence>
<evidence type="ECO:0000256" key="8">
    <source>
        <dbReference type="ARBA" id="ARBA00023004"/>
    </source>
</evidence>
<comment type="function">
    <text evidence="1 14">Catalyzes the methylthiolation of N6-(dimethylallyl)adenosine (i(6)A), leading to the formation of 2-methylthio-N6-(dimethylallyl)adenosine (ms(2)i(6)A) at position 37 in tRNAs that read codons beginning with uridine.</text>
</comment>
<accession>A0A7X0MYU5</accession>
<evidence type="ECO:0000313" key="18">
    <source>
        <dbReference type="EMBL" id="MBB6522437.1"/>
    </source>
</evidence>
<keyword evidence="8 14" id="KW-0408">Iron</keyword>
<evidence type="ECO:0000256" key="6">
    <source>
        <dbReference type="ARBA" id="ARBA00022694"/>
    </source>
</evidence>
<dbReference type="RefSeq" id="WP_166845889.1">
    <property type="nucleotide sequence ID" value="NZ_JAAONY010000002.1"/>
</dbReference>
<dbReference type="InterPro" id="IPR007197">
    <property type="entry name" value="rSAM"/>
</dbReference>
<sequence>MSVTESNNAITPDTSESSVKKLFIQTHGCQMNEYDSARMRDLLGDSHQMETTDDPSEADVLLVNTCSIREKAQDKLYHQLGRWKQYKEKNPDLIIGVGGCVASQEGDAIAKRAPYVDLIFGPQTLHRLPEMMETHKSDNGAVVVDISFPEIEKFDNLPTPEADGVSAFVSIMEGCSKYCTFCVVPYTRGEEVSRPVNDVMAEVAALAAQGVREINLLGQNVNAYRGDNGEGDIVDLAELITYVAAVEGIDRIRFTTSHPVEFSDSLIEVYGEVPELVSHLHLPVQSGSDRILMAMKRGHTCLEYKSKLRRLKAVRPDICFSSDFIIGFPGETERDFEATMKLIGDMNFDMSFSFIYSSRPGTPAADLPDDTDESVKKQRLKILQDRINQQSMDISRKMVGNVERVLVSGYSKKDPGQLAGRTENNRVVNFRCEQAELIGKFADILIEEALPNSLRGTLISSELDEQ</sequence>
<dbReference type="PROSITE" id="PS01278">
    <property type="entry name" value="MTTASE_RADICAL"/>
    <property type="match status" value="1"/>
</dbReference>
<evidence type="ECO:0000313" key="19">
    <source>
        <dbReference type="Proteomes" id="UP000528457"/>
    </source>
</evidence>
<feature type="domain" description="TRAM" evidence="15">
    <location>
        <begin position="396"/>
        <end position="460"/>
    </location>
</feature>
<feature type="binding site" evidence="14">
    <location>
        <position position="29"/>
    </location>
    <ligand>
        <name>[4Fe-4S] cluster</name>
        <dbReference type="ChEBI" id="CHEBI:49883"/>
        <label>1</label>
    </ligand>
</feature>
<feature type="binding site" evidence="14">
    <location>
        <position position="100"/>
    </location>
    <ligand>
        <name>[4Fe-4S] cluster</name>
        <dbReference type="ChEBI" id="CHEBI:49883"/>
        <label>1</label>
    </ligand>
</feature>
<keyword evidence="5 14" id="KW-0949">S-adenosyl-L-methionine</keyword>
<evidence type="ECO:0000256" key="5">
    <source>
        <dbReference type="ARBA" id="ARBA00022691"/>
    </source>
</evidence>
<dbReference type="SFLD" id="SFLDG01061">
    <property type="entry name" value="methylthiotransferase"/>
    <property type="match status" value="1"/>
</dbReference>
<proteinExistence type="inferred from homology"/>
<dbReference type="EMBL" id="JACHHT010000002">
    <property type="protein sequence ID" value="MBB6522437.1"/>
    <property type="molecule type" value="Genomic_DNA"/>
</dbReference>
<comment type="catalytic activity">
    <reaction evidence="11">
        <text>N(6)-dimethylallyladenosine(37) in tRNA + (sulfur carrier)-SH + AH2 + S-adenosyl-L-methionine = 2-thio-N(6)-dimethylallyladenosine(37) in tRNA + (sulfur carrier)-H + 5'-deoxyadenosine + L-methionine + A + H(+)</text>
        <dbReference type="Rhea" id="RHEA:36339"/>
        <dbReference type="Rhea" id="RHEA-COMP:10375"/>
        <dbReference type="Rhea" id="RHEA-COMP:10377"/>
        <dbReference type="Rhea" id="RHEA-COMP:14737"/>
        <dbReference type="Rhea" id="RHEA-COMP:14739"/>
        <dbReference type="ChEBI" id="CHEBI:13193"/>
        <dbReference type="ChEBI" id="CHEBI:15378"/>
        <dbReference type="ChEBI" id="CHEBI:17319"/>
        <dbReference type="ChEBI" id="CHEBI:17499"/>
        <dbReference type="ChEBI" id="CHEBI:29917"/>
        <dbReference type="ChEBI" id="CHEBI:57844"/>
        <dbReference type="ChEBI" id="CHEBI:59789"/>
        <dbReference type="ChEBI" id="CHEBI:64428"/>
        <dbReference type="ChEBI" id="CHEBI:74415"/>
        <dbReference type="ChEBI" id="CHEBI:74416"/>
    </reaction>
    <physiologicalReaction direction="left-to-right" evidence="11">
        <dbReference type="Rhea" id="RHEA:36340"/>
    </physiologicalReaction>
</comment>
<feature type="binding site" evidence="14">
    <location>
        <position position="175"/>
    </location>
    <ligand>
        <name>[4Fe-4S] cluster</name>
        <dbReference type="ChEBI" id="CHEBI:49883"/>
        <label>2</label>
        <note>4Fe-4S-S-AdoMet</note>
    </ligand>
</feature>
<dbReference type="Proteomes" id="UP000528457">
    <property type="component" value="Unassembled WGS sequence"/>
</dbReference>
<keyword evidence="9 14" id="KW-0411">Iron-sulfur</keyword>
<dbReference type="SFLD" id="SFLDG01082">
    <property type="entry name" value="B12-binding_domain_containing"/>
    <property type="match status" value="1"/>
</dbReference>
<dbReference type="SUPFAM" id="SSF102114">
    <property type="entry name" value="Radical SAM enzymes"/>
    <property type="match status" value="1"/>
</dbReference>
<evidence type="ECO:0000256" key="12">
    <source>
        <dbReference type="ARBA" id="ARBA00052380"/>
    </source>
</evidence>
<name>A0A7X0MYU5_9GAMM</name>
<dbReference type="SMART" id="SM00729">
    <property type="entry name" value="Elp3"/>
    <property type="match status" value="1"/>
</dbReference>
<evidence type="ECO:0000256" key="13">
    <source>
        <dbReference type="ARBA" id="ARBA00052587"/>
    </source>
</evidence>
<dbReference type="FunCoup" id="A0A7X0MYU5">
    <property type="interactions" value="592"/>
</dbReference>
<comment type="catalytic activity">
    <reaction evidence="12">
        <text>2-thio-N(6)-dimethylallyladenosine(37) in tRNA + S-adenosyl-L-methionine = 2-methylsulfanyl-N(6)-dimethylallyladenosine(37) in tRNA + S-adenosyl-L-homocysteine + H(+)</text>
        <dbReference type="Rhea" id="RHEA:37063"/>
        <dbReference type="Rhea" id="RHEA-COMP:10376"/>
        <dbReference type="Rhea" id="RHEA-COMP:10377"/>
        <dbReference type="ChEBI" id="CHEBI:15378"/>
        <dbReference type="ChEBI" id="CHEBI:57856"/>
        <dbReference type="ChEBI" id="CHEBI:59789"/>
        <dbReference type="ChEBI" id="CHEBI:74416"/>
        <dbReference type="ChEBI" id="CHEBI:74417"/>
    </reaction>
    <physiologicalReaction direction="left-to-right" evidence="12">
        <dbReference type="Rhea" id="RHEA:37064"/>
    </physiologicalReaction>
</comment>
<evidence type="ECO:0000256" key="14">
    <source>
        <dbReference type="HAMAP-Rule" id="MF_01864"/>
    </source>
</evidence>
<feature type="binding site" evidence="14">
    <location>
        <position position="66"/>
    </location>
    <ligand>
        <name>[4Fe-4S] cluster</name>
        <dbReference type="ChEBI" id="CHEBI:49883"/>
        <label>1</label>
    </ligand>
</feature>
<evidence type="ECO:0000256" key="1">
    <source>
        <dbReference type="ARBA" id="ARBA00003234"/>
    </source>
</evidence>
<feature type="domain" description="Radical SAM core" evidence="17">
    <location>
        <begin position="161"/>
        <end position="393"/>
    </location>
</feature>
<dbReference type="InterPro" id="IPR006463">
    <property type="entry name" value="MiaB_methiolase"/>
</dbReference>
<dbReference type="NCBIfam" id="TIGR01574">
    <property type="entry name" value="miaB-methiolase"/>
    <property type="match status" value="1"/>
</dbReference>
<evidence type="ECO:0000256" key="10">
    <source>
        <dbReference type="ARBA" id="ARBA00033765"/>
    </source>
</evidence>
<keyword evidence="7 14" id="KW-0479">Metal-binding</keyword>
<dbReference type="GO" id="GO:0046872">
    <property type="term" value="F:metal ion binding"/>
    <property type="evidence" value="ECO:0007669"/>
    <property type="project" value="UniProtKB-KW"/>
</dbReference>
<comment type="subcellular location">
    <subcellularLocation>
        <location evidence="14">Cytoplasm</location>
    </subcellularLocation>
</comment>
<evidence type="ECO:0000259" key="15">
    <source>
        <dbReference type="PROSITE" id="PS50926"/>
    </source>
</evidence>
<comment type="catalytic activity">
    <reaction evidence="13">
        <text>N(6)-dimethylallyladenosine(37) in tRNA + (sulfur carrier)-SH + AH2 + 2 S-adenosyl-L-methionine = 2-methylsulfanyl-N(6)-dimethylallyladenosine(37) in tRNA + (sulfur carrier)-H + 5'-deoxyadenosine + L-methionine + A + S-adenosyl-L-homocysteine + 2 H(+)</text>
        <dbReference type="Rhea" id="RHEA:37067"/>
        <dbReference type="Rhea" id="RHEA-COMP:10375"/>
        <dbReference type="Rhea" id="RHEA-COMP:10376"/>
        <dbReference type="Rhea" id="RHEA-COMP:14737"/>
        <dbReference type="Rhea" id="RHEA-COMP:14739"/>
        <dbReference type="ChEBI" id="CHEBI:13193"/>
        <dbReference type="ChEBI" id="CHEBI:15378"/>
        <dbReference type="ChEBI" id="CHEBI:17319"/>
        <dbReference type="ChEBI" id="CHEBI:17499"/>
        <dbReference type="ChEBI" id="CHEBI:29917"/>
        <dbReference type="ChEBI" id="CHEBI:57844"/>
        <dbReference type="ChEBI" id="CHEBI:57856"/>
        <dbReference type="ChEBI" id="CHEBI:59789"/>
        <dbReference type="ChEBI" id="CHEBI:64428"/>
        <dbReference type="ChEBI" id="CHEBI:74415"/>
        <dbReference type="ChEBI" id="CHEBI:74417"/>
        <dbReference type="EC" id="2.8.4.3"/>
    </reaction>
    <physiologicalReaction direction="left-to-right" evidence="13">
        <dbReference type="Rhea" id="RHEA:37068"/>
    </physiologicalReaction>
</comment>
<dbReference type="SFLD" id="SFLDF00273">
    <property type="entry name" value="(dimethylallyl)adenosine_tRNA"/>
    <property type="match status" value="1"/>
</dbReference>
<dbReference type="AlphaFoldDB" id="A0A7X0MYU5"/>
<dbReference type="PANTHER" id="PTHR43020">
    <property type="entry name" value="CDK5 REGULATORY SUBUNIT-ASSOCIATED PROTEIN 1"/>
    <property type="match status" value="1"/>
</dbReference>
<reference evidence="18 19" key="1">
    <citation type="submission" date="2020-08" db="EMBL/GenBank/DDBJ databases">
        <title>Genomic Encyclopedia of Type Strains, Phase IV (KMG-IV): sequencing the most valuable type-strain genomes for metagenomic binning, comparative biology and taxonomic classification.</title>
        <authorList>
            <person name="Goeker M."/>
        </authorList>
    </citation>
    <scope>NUCLEOTIDE SEQUENCE [LARGE SCALE GENOMIC DNA]</scope>
    <source>
        <strain evidence="18 19">DSM 22368</strain>
    </source>
</reference>
<comment type="subunit">
    <text evidence="14">Monomer.</text>
</comment>
<evidence type="ECO:0000256" key="7">
    <source>
        <dbReference type="ARBA" id="ARBA00022723"/>
    </source>
</evidence>
<comment type="cofactor">
    <cofactor evidence="14">
        <name>[4Fe-4S] cluster</name>
        <dbReference type="ChEBI" id="CHEBI:49883"/>
    </cofactor>
    <text evidence="14">Binds 2 [4Fe-4S] clusters. One cluster is coordinated with 3 cysteines and an exchangeable S-adenosyl-L-methionine.</text>
</comment>
<dbReference type="PANTHER" id="PTHR43020:SF2">
    <property type="entry name" value="MITOCHONDRIAL TRNA METHYLTHIOTRANSFERASE CDK5RAP1"/>
    <property type="match status" value="1"/>
</dbReference>
<comment type="caution">
    <text evidence="18">The sequence shown here is derived from an EMBL/GenBank/DDBJ whole genome shotgun (WGS) entry which is preliminary data.</text>
</comment>
<dbReference type="InterPro" id="IPR005839">
    <property type="entry name" value="Methylthiotransferase"/>
</dbReference>
<protein>
    <recommendedName>
        <fullName evidence="10 14">tRNA-2-methylthio-N(6)-dimethylallyladenosine synthase</fullName>
        <ecNumber evidence="10 14">2.8.4.3</ecNumber>
    </recommendedName>
    <alternativeName>
        <fullName evidence="14">(Dimethylallyl)adenosine tRNA methylthiotransferase MiaB</fullName>
    </alternativeName>
    <alternativeName>
        <fullName evidence="14">tRNA-i(6)A37 methylthiotransferase</fullName>
    </alternativeName>
</protein>
<evidence type="ECO:0000256" key="3">
    <source>
        <dbReference type="ARBA" id="ARBA00022490"/>
    </source>
</evidence>
<dbReference type="NCBIfam" id="TIGR00089">
    <property type="entry name" value="MiaB/RimO family radical SAM methylthiotransferase"/>
    <property type="match status" value="1"/>
</dbReference>
<dbReference type="Gene3D" id="3.40.50.12160">
    <property type="entry name" value="Methylthiotransferase, N-terminal domain"/>
    <property type="match status" value="1"/>
</dbReference>
<dbReference type="InterPro" id="IPR020612">
    <property type="entry name" value="Methylthiotransferase_CS"/>
</dbReference>
<dbReference type="GO" id="GO:0035597">
    <property type="term" value="F:tRNA-2-methylthio-N(6)-dimethylallyladenosine(37) synthase activity"/>
    <property type="evidence" value="ECO:0007669"/>
    <property type="project" value="UniProtKB-EC"/>
</dbReference>
<comment type="similarity">
    <text evidence="14">Belongs to the methylthiotransferase family. MiaB subfamily.</text>
</comment>
<dbReference type="PROSITE" id="PS51918">
    <property type="entry name" value="RADICAL_SAM"/>
    <property type="match status" value="1"/>
</dbReference>
<feature type="binding site" evidence="14">
    <location>
        <position position="179"/>
    </location>
    <ligand>
        <name>[4Fe-4S] cluster</name>
        <dbReference type="ChEBI" id="CHEBI:49883"/>
        <label>2</label>
        <note>4Fe-4S-S-AdoMet</note>
    </ligand>
</feature>
<dbReference type="FunFam" id="3.40.50.12160:FF:000001">
    <property type="entry name" value="tRNA-2-methylthio-N(6)-dimethylallyladenosine synthase"/>
    <property type="match status" value="1"/>
</dbReference>
<evidence type="ECO:0000256" key="11">
    <source>
        <dbReference type="ARBA" id="ARBA00050926"/>
    </source>
</evidence>
<dbReference type="InterPro" id="IPR038135">
    <property type="entry name" value="Methylthiotransferase_N_sf"/>
</dbReference>
<evidence type="ECO:0000259" key="17">
    <source>
        <dbReference type="PROSITE" id="PS51918"/>
    </source>
</evidence>
<dbReference type="PROSITE" id="PS51449">
    <property type="entry name" value="MTTASE_N"/>
    <property type="match status" value="1"/>
</dbReference>
<gene>
    <name evidence="14" type="primary">miaB</name>
    <name evidence="18" type="ORF">HNR48_002722</name>
</gene>
<dbReference type="InParanoid" id="A0A7X0MYU5"/>
<dbReference type="PROSITE" id="PS50926">
    <property type="entry name" value="TRAM"/>
    <property type="match status" value="1"/>
</dbReference>
<feature type="domain" description="MTTase N-terminal" evidence="16">
    <location>
        <begin position="20"/>
        <end position="137"/>
    </location>
</feature>
<dbReference type="GO" id="GO:0005829">
    <property type="term" value="C:cytosol"/>
    <property type="evidence" value="ECO:0007669"/>
    <property type="project" value="TreeGrafter"/>
</dbReference>
<dbReference type="Pfam" id="PF01938">
    <property type="entry name" value="TRAM"/>
    <property type="match status" value="1"/>
</dbReference>
<keyword evidence="2 14" id="KW-0004">4Fe-4S</keyword>
<dbReference type="EC" id="2.8.4.3" evidence="10 14"/>
<dbReference type="Pfam" id="PF04055">
    <property type="entry name" value="Radical_SAM"/>
    <property type="match status" value="1"/>
</dbReference>
<dbReference type="FunFam" id="3.80.30.20:FF:000001">
    <property type="entry name" value="tRNA-2-methylthio-N(6)-dimethylallyladenosine synthase 2"/>
    <property type="match status" value="1"/>
</dbReference>
<dbReference type="InterPro" id="IPR058240">
    <property type="entry name" value="rSAM_sf"/>
</dbReference>